<dbReference type="EMBL" id="GL377313">
    <property type="protein sequence ID" value="EFI92293.1"/>
    <property type="molecule type" value="Genomic_DNA"/>
</dbReference>
<dbReference type="AlphaFoldDB" id="D8QIV1"/>
<organism evidence="2">
    <name type="scientific">Schizophyllum commune (strain H4-8 / FGSC 9210)</name>
    <name type="common">Split gill fungus</name>
    <dbReference type="NCBI Taxonomy" id="578458"/>
    <lineage>
        <taxon>Eukaryota</taxon>
        <taxon>Fungi</taxon>
        <taxon>Dikarya</taxon>
        <taxon>Basidiomycota</taxon>
        <taxon>Agaricomycotina</taxon>
        <taxon>Agaricomycetes</taxon>
        <taxon>Agaricomycetidae</taxon>
        <taxon>Agaricales</taxon>
        <taxon>Schizophyllaceae</taxon>
        <taxon>Schizophyllum</taxon>
    </lineage>
</organism>
<sequence length="255" mass="29421">MVISLFFPPHNVGASSSYARRSSDKAREGEVLQLRPCDVVGAFLGDATLARRLHVTDIYLYEERELPMHEFLRVDFYDRCTGMCNCIFVERAAPAQTLAEEVENAFLRTFACFFAGGEAVDSFIIPCRRSYTRRPRQLSEKQYRLLQSLHPPPEQPFTLEEVAVMCDVVSQKYPEYKSLTSQCFWYARSVLGIVALVADAEHHVYSAPEHPSLRRNRVYRGVKAMSQARANYQRAELTSDFESAWKTFRRRLDDR</sequence>
<dbReference type="OrthoDB" id="2872797at2759"/>
<evidence type="ECO:0000313" key="1">
    <source>
        <dbReference type="EMBL" id="EFI92293.1"/>
    </source>
</evidence>
<gene>
    <name evidence="1" type="ORF">SCHCODRAFT_113816</name>
</gene>
<dbReference type="KEGG" id="scm:SCHCO_02643413"/>
<keyword evidence="2" id="KW-1185">Reference proteome</keyword>
<evidence type="ECO:0000313" key="2">
    <source>
        <dbReference type="Proteomes" id="UP000007431"/>
    </source>
</evidence>
<proteinExistence type="predicted"/>
<dbReference type="VEuPathDB" id="FungiDB:SCHCODRAFT_02643413"/>
<feature type="non-terminal residue" evidence="1">
    <location>
        <position position="255"/>
    </location>
</feature>
<protein>
    <submittedName>
        <fullName evidence="1">Uncharacterized protein</fullName>
    </submittedName>
</protein>
<accession>D8QIV1</accession>
<reference evidence="1 2" key="1">
    <citation type="journal article" date="2010" name="Nat. Biotechnol.">
        <title>Genome sequence of the model mushroom Schizophyllum commune.</title>
        <authorList>
            <person name="Ohm R.A."/>
            <person name="de Jong J.F."/>
            <person name="Lugones L.G."/>
            <person name="Aerts A."/>
            <person name="Kothe E."/>
            <person name="Stajich J.E."/>
            <person name="de Vries R.P."/>
            <person name="Record E."/>
            <person name="Levasseur A."/>
            <person name="Baker S.E."/>
            <person name="Bartholomew K.A."/>
            <person name="Coutinho P.M."/>
            <person name="Erdmann S."/>
            <person name="Fowler T.J."/>
            <person name="Gathman A.C."/>
            <person name="Lombard V."/>
            <person name="Henrissat B."/>
            <person name="Knabe N."/>
            <person name="Kuees U."/>
            <person name="Lilly W.W."/>
            <person name="Lindquist E."/>
            <person name="Lucas S."/>
            <person name="Magnuson J.K."/>
            <person name="Piumi F."/>
            <person name="Raudaskoski M."/>
            <person name="Salamov A."/>
            <person name="Schmutz J."/>
            <person name="Schwarze F.W.M.R."/>
            <person name="vanKuyk P.A."/>
            <person name="Horton J.S."/>
            <person name="Grigoriev I.V."/>
            <person name="Woesten H.A.B."/>
        </authorList>
    </citation>
    <scope>NUCLEOTIDE SEQUENCE [LARGE SCALE GENOMIC DNA]</scope>
    <source>
        <strain evidence="2">H4-8 / FGSC 9210</strain>
    </source>
</reference>
<name>D8QIV1_SCHCM</name>
<dbReference type="InParanoid" id="D8QIV1"/>
<dbReference type="GeneID" id="9597072"/>
<dbReference type="Proteomes" id="UP000007431">
    <property type="component" value="Unassembled WGS sequence"/>
</dbReference>
<dbReference type="HOGENOM" id="CLU_1090518_0_0_1"/>